<feature type="region of interest" description="Disordered" evidence="1">
    <location>
        <begin position="586"/>
        <end position="644"/>
    </location>
</feature>
<name>A0AB34J1Q7_PRYPA</name>
<feature type="compositionally biased region" description="Polar residues" evidence="1">
    <location>
        <begin position="1409"/>
        <end position="1422"/>
    </location>
</feature>
<feature type="compositionally biased region" description="Low complexity" evidence="1">
    <location>
        <begin position="1165"/>
        <end position="1187"/>
    </location>
</feature>
<feature type="region of interest" description="Disordered" evidence="1">
    <location>
        <begin position="1463"/>
        <end position="1491"/>
    </location>
</feature>
<proteinExistence type="predicted"/>
<accession>A0AB34J1Q7</accession>
<feature type="region of interest" description="Disordered" evidence="1">
    <location>
        <begin position="1145"/>
        <end position="1269"/>
    </location>
</feature>
<feature type="region of interest" description="Disordered" evidence="1">
    <location>
        <begin position="1406"/>
        <end position="1427"/>
    </location>
</feature>
<dbReference type="EMBL" id="JBGBPQ010000015">
    <property type="protein sequence ID" value="KAL1510608.1"/>
    <property type="molecule type" value="Genomic_DNA"/>
</dbReference>
<organism evidence="2 3">
    <name type="scientific">Prymnesium parvum</name>
    <name type="common">Toxic golden alga</name>
    <dbReference type="NCBI Taxonomy" id="97485"/>
    <lineage>
        <taxon>Eukaryota</taxon>
        <taxon>Haptista</taxon>
        <taxon>Haptophyta</taxon>
        <taxon>Prymnesiophyceae</taxon>
        <taxon>Prymnesiales</taxon>
        <taxon>Prymnesiaceae</taxon>
        <taxon>Prymnesium</taxon>
    </lineage>
</organism>
<evidence type="ECO:0000256" key="1">
    <source>
        <dbReference type="SAM" id="MobiDB-lite"/>
    </source>
</evidence>
<feature type="region of interest" description="Disordered" evidence="1">
    <location>
        <begin position="1074"/>
        <end position="1096"/>
    </location>
</feature>
<evidence type="ECO:0008006" key="4">
    <source>
        <dbReference type="Google" id="ProtNLM"/>
    </source>
</evidence>
<evidence type="ECO:0000313" key="2">
    <source>
        <dbReference type="EMBL" id="KAL1510608.1"/>
    </source>
</evidence>
<feature type="compositionally biased region" description="Pro residues" evidence="1">
    <location>
        <begin position="1203"/>
        <end position="1213"/>
    </location>
</feature>
<dbReference type="Proteomes" id="UP001515480">
    <property type="component" value="Unassembled WGS sequence"/>
</dbReference>
<keyword evidence="3" id="KW-1185">Reference proteome</keyword>
<feature type="compositionally biased region" description="Polar residues" evidence="1">
    <location>
        <begin position="606"/>
        <end position="628"/>
    </location>
</feature>
<sequence length="1491" mass="159961">MHGSVELEVVDEINFSISLTSHLLIRERKGLRGQRKHVEDHLRGLLSAWRGGHVFWAFHRFHAHAPARAACVARGVARAAEKARCRRSLHSWRAGATRPRHLPSPKLADRLREHAPARRALSRWRTSAYRGTDAVRIHRLACRWQLRRLLHRFFGACAAAPCARTALALHAAVTQRRAFAALLSLRLHAEASRLAAHLARRSRRALARHSFRRLARAARRAARAGGGRAELARIGARHTQAAAWRGWRHGAARRRGEAALASRGAALRPRTVAPAWAAWRRWALLSAAAAAVGGPLARSVVSALYGRGGQPSPSADASVRVRCAAAGGVRLAVAHASRSAAGLASLHAAVRRWVAAAAHHRVAMMRLRAAFTLASAHAAAAWLRAWRRRSRERGACDRPRRGEAEAAWVTLALRRWRRGAAQQRRRSYARRGQPLRWQATSAVVHRWRALAHLRRWEAARAALASVAYSRRSRAAALWVWRAWAHRRSTRRLAREIRHLRAAAEGRLPARMGSSATVADALEECFGSGLEATRAALLVLRCTNRRLCGVILRAWRRVAAGLAEERKAEVFVCQVVCKPCIAPATPITSPQVNTRRHDSDQQHKAATRQTAHQSRQQHCTLLANPTTAARSPPPLPPSAHPPLLPSHAQRDVLTRWRRHARVRGAATRLASLAAAHLLRRGVRRWRASSSRLARERHLAARLTRAAVGRRGALRWHAAAIATRAAAIATRAARAAAGAAWRRAALLRLREAARRLAAARGMGAAARRASLAARLAEARRGAARAAAAAAASDARRAAAEAAAAARAMRGKAHALRCWRTHAALQGVLAPRVAACLLHKVTSRYRAHALALWHASATRRHHAEGAAAALAPRRSRRALATLRLAARRLAAAAAASAAAAARLAAARLRRGWRALRQAAGVASVAARVAAARVRRRVGGAVRSLLRHAVLRLMDARLRTHAAAAHRTAAALARGVRRLREARRRGAARAALRQAEARRRLRRATGAWARAHARLARALGGGVVARQHWQRAALRRGLARLLAAGGRGGGVRSSSRARLRRLAAAAAEAAMARWAAEAEASPLSSSSERSAAAGGGEMPLAGGSSTPLGAAAAAAAAASSPASPLTSTPAYPAAAAAPTASPTDCAFRATAEEEQSPPAGRPDSLPHGRAFAPPSDSPSARSSFSSAVPRSTPHSPRSPWCLSPAPHRAPSPPPLPSPKRCESPPRPASRADTPRHRFSGSLLRKLARSAESAAPRLAPRREAAGRGTTRASDPGYQAVVYTSLDSPLAAPRRAAPRAHLTGKWYDLPAAAEERRSRASSESTAAAHAGVPAHVLTSSTGKAPCVDTAMPPGRGVRPLDSGGAALFGHGWVDVLRDSAGDEVRRIIQQGHPPTSQLDLMYTSWQPQGVAVHADTSNETPPASTATSLDAGEQCSPPLDTQFVVWADNHVSQETPPMFDSAVAGNNCSFKPDGQPPDGFADQSERQSRARRALQWG</sequence>
<feature type="compositionally biased region" description="Low complexity" evidence="1">
    <location>
        <begin position="1074"/>
        <end position="1088"/>
    </location>
</feature>
<reference evidence="2 3" key="1">
    <citation type="journal article" date="2024" name="Science">
        <title>Giant polyketide synthase enzymes in the biosynthesis of giant marine polyether toxins.</title>
        <authorList>
            <person name="Fallon T.R."/>
            <person name="Shende V.V."/>
            <person name="Wierzbicki I.H."/>
            <person name="Pendleton A.L."/>
            <person name="Watervoot N.F."/>
            <person name="Auber R.P."/>
            <person name="Gonzalez D.J."/>
            <person name="Wisecaver J.H."/>
            <person name="Moore B.S."/>
        </authorList>
    </citation>
    <scope>NUCLEOTIDE SEQUENCE [LARGE SCALE GENOMIC DNA]</scope>
    <source>
        <strain evidence="2 3">12B1</strain>
    </source>
</reference>
<feature type="compositionally biased region" description="Pro residues" evidence="1">
    <location>
        <begin position="630"/>
        <end position="643"/>
    </location>
</feature>
<protein>
    <recommendedName>
        <fullName evidence="4">Sfi1 spindle body domain-containing protein</fullName>
    </recommendedName>
</protein>
<comment type="caution">
    <text evidence="2">The sequence shown here is derived from an EMBL/GenBank/DDBJ whole genome shotgun (WGS) entry which is preliminary data.</text>
</comment>
<evidence type="ECO:0000313" key="3">
    <source>
        <dbReference type="Proteomes" id="UP001515480"/>
    </source>
</evidence>
<gene>
    <name evidence="2" type="ORF">AB1Y20_006909</name>
</gene>